<keyword evidence="6 7" id="KW-0472">Membrane</keyword>
<feature type="transmembrane region" description="Helical" evidence="7">
    <location>
        <begin position="307"/>
        <end position="331"/>
    </location>
</feature>
<keyword evidence="10" id="KW-1185">Reference proteome</keyword>
<dbReference type="InterPro" id="IPR036259">
    <property type="entry name" value="MFS_trans_sf"/>
</dbReference>
<dbReference type="PATRIC" id="fig|880157.4.peg.2587"/>
<organism evidence="9 10">
    <name type="scientific">Xenorhabdus khoisanae</name>
    <dbReference type="NCBI Taxonomy" id="880157"/>
    <lineage>
        <taxon>Bacteria</taxon>
        <taxon>Pseudomonadati</taxon>
        <taxon>Pseudomonadota</taxon>
        <taxon>Gammaproteobacteria</taxon>
        <taxon>Enterobacterales</taxon>
        <taxon>Morganellaceae</taxon>
        <taxon>Xenorhabdus</taxon>
    </lineage>
</organism>
<feature type="transmembrane region" description="Helical" evidence="7">
    <location>
        <begin position="235"/>
        <end position="252"/>
    </location>
</feature>
<keyword evidence="3" id="KW-1003">Cell membrane</keyword>
<gene>
    <name evidence="9" type="ORF">AB204_12160</name>
</gene>
<dbReference type="PROSITE" id="PS50850">
    <property type="entry name" value="MFS"/>
    <property type="match status" value="1"/>
</dbReference>
<evidence type="ECO:0000313" key="9">
    <source>
        <dbReference type="EMBL" id="KMJ44855.1"/>
    </source>
</evidence>
<dbReference type="InterPro" id="IPR020846">
    <property type="entry name" value="MFS_dom"/>
</dbReference>
<dbReference type="PRINTS" id="PR01036">
    <property type="entry name" value="TCRTETB"/>
</dbReference>
<dbReference type="AlphaFoldDB" id="A0A0J5INS0"/>
<evidence type="ECO:0000256" key="6">
    <source>
        <dbReference type="ARBA" id="ARBA00023136"/>
    </source>
</evidence>
<evidence type="ECO:0000256" key="1">
    <source>
        <dbReference type="ARBA" id="ARBA00004651"/>
    </source>
</evidence>
<dbReference type="Gene3D" id="1.20.1720.10">
    <property type="entry name" value="Multidrug resistance protein D"/>
    <property type="match status" value="1"/>
</dbReference>
<feature type="transmembrane region" description="Helical" evidence="7">
    <location>
        <begin position="148"/>
        <end position="170"/>
    </location>
</feature>
<evidence type="ECO:0000256" key="4">
    <source>
        <dbReference type="ARBA" id="ARBA00022692"/>
    </source>
</evidence>
<dbReference type="CDD" id="cd17321">
    <property type="entry name" value="MFS_MMR_MDR_like"/>
    <property type="match status" value="1"/>
</dbReference>
<evidence type="ECO:0000256" key="5">
    <source>
        <dbReference type="ARBA" id="ARBA00022989"/>
    </source>
</evidence>
<evidence type="ECO:0000256" key="7">
    <source>
        <dbReference type="SAM" id="Phobius"/>
    </source>
</evidence>
<dbReference type="PANTHER" id="PTHR42718">
    <property type="entry name" value="MAJOR FACILITATOR SUPERFAMILY MULTIDRUG TRANSPORTER MFSC"/>
    <property type="match status" value="1"/>
</dbReference>
<dbReference type="SUPFAM" id="SSF103473">
    <property type="entry name" value="MFS general substrate transporter"/>
    <property type="match status" value="1"/>
</dbReference>
<comment type="subcellular location">
    <subcellularLocation>
        <location evidence="1">Cell membrane</location>
        <topology evidence="1">Multi-pass membrane protein</topology>
    </subcellularLocation>
</comment>
<reference evidence="9 10" key="1">
    <citation type="submission" date="2015-06" db="EMBL/GenBank/DDBJ databases">
        <title>Draft Whole-Genome Sequence of the Entomopathogenic Bacterium Xenorhabdus khoisanae.</title>
        <authorList>
            <person name="Naidoo S."/>
            <person name="Featherston J."/>
            <person name="Gray V.M."/>
        </authorList>
    </citation>
    <scope>NUCLEOTIDE SEQUENCE [LARGE SCALE GENOMIC DNA]</scope>
    <source>
        <strain evidence="9 10">MCB</strain>
    </source>
</reference>
<sequence>MSLSKGINSNKQAGLRNWFGLLILMLPVLLVTVDNTILGFALPKIAGALEPSANQQLWIIDAYSLVLAGLLVSMGSIGDRIGHRVLLLSGALGFTVVSVLTALSTSPEQLIAGRAALGFFGAMLMPSTLALISCLFEDREQRRIAVAIWATTLTVGSALGPVVGGILLQYFNWKAIFLLAVPILVPLLIFGPILLPPSDKKHTGIVDGYSALLSIIAMTGIVYAIKHIASDGFDLYVIVGLAIGLMAGKCFIRRQKTLSVPLMDISLFRHGVFTGSVIVNLLSLGLLVGFVFFATQFLQIVLGMKPLLASLALVPGQIMAIVVGMAIVPVAQRVSAHWLMPILLSLAGSAFFLIACIGSDLISIAIAFALLGVGVGAIASVSNDLILSAVPSSKAGAASAISETAYEIGVVFGTTVIGGLVTAFYRLNLKLPDAISQEQARLALETLAGAHVVAHSLTGIEGQTLVDAAASSFINAIDMTSWLVTGLTGIVVIIAWTLLKNAKKSG</sequence>
<feature type="transmembrane region" description="Helical" evidence="7">
    <location>
        <begin position="21"/>
        <end position="43"/>
    </location>
</feature>
<dbReference type="RefSeq" id="WP_047963631.1">
    <property type="nucleotide sequence ID" value="NZ_CAWMBG010000073.1"/>
</dbReference>
<dbReference type="PANTHER" id="PTHR42718:SF47">
    <property type="entry name" value="METHYL VIOLOGEN RESISTANCE PROTEIN SMVA"/>
    <property type="match status" value="1"/>
</dbReference>
<keyword evidence="4 7" id="KW-0812">Transmembrane</keyword>
<feature type="transmembrane region" description="Helical" evidence="7">
    <location>
        <begin position="208"/>
        <end position="229"/>
    </location>
</feature>
<feature type="transmembrane region" description="Helical" evidence="7">
    <location>
        <begin position="361"/>
        <end position="383"/>
    </location>
</feature>
<feature type="transmembrane region" description="Helical" evidence="7">
    <location>
        <begin position="176"/>
        <end position="196"/>
    </location>
</feature>
<evidence type="ECO:0000259" key="8">
    <source>
        <dbReference type="PROSITE" id="PS50850"/>
    </source>
</evidence>
<protein>
    <submittedName>
        <fullName evidence="9">MFS transporter</fullName>
    </submittedName>
</protein>
<feature type="transmembrane region" description="Helical" evidence="7">
    <location>
        <begin position="55"/>
        <end position="73"/>
    </location>
</feature>
<feature type="transmembrane region" description="Helical" evidence="7">
    <location>
        <begin position="479"/>
        <end position="499"/>
    </location>
</feature>
<dbReference type="OrthoDB" id="9807274at2"/>
<dbReference type="STRING" id="880157.AB204_12160"/>
<dbReference type="GO" id="GO:0022857">
    <property type="term" value="F:transmembrane transporter activity"/>
    <property type="evidence" value="ECO:0007669"/>
    <property type="project" value="InterPro"/>
</dbReference>
<feature type="transmembrane region" description="Helical" evidence="7">
    <location>
        <begin position="85"/>
        <end position="103"/>
    </location>
</feature>
<evidence type="ECO:0000256" key="2">
    <source>
        <dbReference type="ARBA" id="ARBA00022448"/>
    </source>
</evidence>
<feature type="domain" description="Major facilitator superfamily (MFS) profile" evidence="8">
    <location>
        <begin position="20"/>
        <end position="503"/>
    </location>
</feature>
<dbReference type="GO" id="GO:0005886">
    <property type="term" value="C:plasma membrane"/>
    <property type="evidence" value="ECO:0007669"/>
    <property type="project" value="UniProtKB-SubCell"/>
</dbReference>
<comment type="caution">
    <text evidence="9">The sequence shown here is derived from an EMBL/GenBank/DDBJ whole genome shotgun (WGS) entry which is preliminary data.</text>
</comment>
<accession>A0A0J5INS0</accession>
<feature type="transmembrane region" description="Helical" evidence="7">
    <location>
        <begin position="404"/>
        <end position="425"/>
    </location>
</feature>
<dbReference type="Proteomes" id="UP000036277">
    <property type="component" value="Unassembled WGS sequence"/>
</dbReference>
<dbReference type="InterPro" id="IPR011701">
    <property type="entry name" value="MFS"/>
</dbReference>
<evidence type="ECO:0000256" key="3">
    <source>
        <dbReference type="ARBA" id="ARBA00022475"/>
    </source>
</evidence>
<feature type="transmembrane region" description="Helical" evidence="7">
    <location>
        <begin position="338"/>
        <end position="355"/>
    </location>
</feature>
<name>A0A0J5INS0_9GAMM</name>
<evidence type="ECO:0000313" key="10">
    <source>
        <dbReference type="Proteomes" id="UP000036277"/>
    </source>
</evidence>
<proteinExistence type="predicted"/>
<dbReference type="Pfam" id="PF07690">
    <property type="entry name" value="MFS_1"/>
    <property type="match status" value="1"/>
</dbReference>
<feature type="transmembrane region" description="Helical" evidence="7">
    <location>
        <begin position="115"/>
        <end position="136"/>
    </location>
</feature>
<feature type="transmembrane region" description="Helical" evidence="7">
    <location>
        <begin position="272"/>
        <end position="295"/>
    </location>
</feature>
<keyword evidence="5 7" id="KW-1133">Transmembrane helix</keyword>
<dbReference type="EMBL" id="LFCV01000073">
    <property type="protein sequence ID" value="KMJ44855.1"/>
    <property type="molecule type" value="Genomic_DNA"/>
</dbReference>
<keyword evidence="2" id="KW-0813">Transport</keyword>
<dbReference type="Gene3D" id="1.20.1250.20">
    <property type="entry name" value="MFS general substrate transporter like domains"/>
    <property type="match status" value="1"/>
</dbReference>